<reference evidence="2" key="1">
    <citation type="submission" date="2011-02" db="EMBL/GenBank/DDBJ databases">
        <authorList>
            <person name="Aslett M."/>
        </authorList>
    </citation>
    <scope>NUCLEOTIDE SEQUENCE</scope>
    <source>
        <strain evidence="2">Liverpool</strain>
    </source>
</reference>
<evidence type="ECO:0000313" key="3">
    <source>
        <dbReference type="EMBL" id="CEL67277.1"/>
    </source>
</evidence>
<evidence type="ECO:0000256" key="1">
    <source>
        <dbReference type="SAM" id="MobiDB-lite"/>
    </source>
</evidence>
<dbReference type="Proteomes" id="UP000007494">
    <property type="component" value="Chromosome VIII"/>
</dbReference>
<dbReference type="GeneID" id="13443650"/>
<dbReference type="InParanoid" id="F0VHT0"/>
<accession>F0VHT0</accession>
<protein>
    <submittedName>
        <fullName evidence="2">Uncharacterized protein</fullName>
    </submittedName>
</protein>
<evidence type="ECO:0000313" key="2">
    <source>
        <dbReference type="EMBL" id="CBZ53291.1"/>
    </source>
</evidence>
<dbReference type="AlphaFoldDB" id="F0VHT0"/>
<dbReference type="EMBL" id="FR823390">
    <property type="protein sequence ID" value="CBZ53291.1"/>
    <property type="molecule type" value="Genomic_DNA"/>
</dbReference>
<reference evidence="3" key="4">
    <citation type="journal article" date="2015" name="PLoS ONE">
        <title>Comprehensive Evaluation of Toxoplasma gondii VEG and Neospora caninum LIV Genomes with Tachyzoite Stage Transcriptome and Proteome Defines Novel Transcript Features.</title>
        <authorList>
            <person name="Ramaprasad A."/>
            <person name="Mourier T."/>
            <person name="Naeem R."/>
            <person name="Malas T.B."/>
            <person name="Moussa E."/>
            <person name="Panigrahi A."/>
            <person name="Vermont S.J."/>
            <person name="Otto T.D."/>
            <person name="Wastling J."/>
            <person name="Pain A."/>
        </authorList>
    </citation>
    <scope>NUCLEOTIDE SEQUENCE</scope>
    <source>
        <strain evidence="3">Liverpool</strain>
    </source>
</reference>
<dbReference type="VEuPathDB" id="ToxoDB:NCLIV_030780"/>
<keyword evidence="4" id="KW-1185">Reference proteome</keyword>
<proteinExistence type="predicted"/>
<dbReference type="OrthoDB" id="333066at2759"/>
<name>F0VHT0_NEOCL</name>
<feature type="compositionally biased region" description="Acidic residues" evidence="1">
    <location>
        <begin position="61"/>
        <end position="80"/>
    </location>
</feature>
<evidence type="ECO:0000313" key="4">
    <source>
        <dbReference type="Proteomes" id="UP000007494"/>
    </source>
</evidence>
<feature type="compositionally biased region" description="Basic residues" evidence="1">
    <location>
        <begin position="83"/>
        <end position="98"/>
    </location>
</feature>
<feature type="region of interest" description="Disordered" evidence="1">
    <location>
        <begin position="1"/>
        <end position="98"/>
    </location>
</feature>
<reference evidence="4" key="3">
    <citation type="journal article" date="2012" name="PLoS Pathog.">
        <title>Comparative genomics of the apicomplexan parasites Toxoplasma gondii and Neospora caninum: Coccidia differing in host range and transmission strategy.</title>
        <authorList>
            <person name="Reid A.J."/>
            <person name="Vermont S.J."/>
            <person name="Cotton J.A."/>
            <person name="Harris D."/>
            <person name="Hill-Cawthorne G.A."/>
            <person name="Konen-Waisman S."/>
            <person name="Latham S.M."/>
            <person name="Mourier T."/>
            <person name="Norton R."/>
            <person name="Quail M.A."/>
            <person name="Sanders M."/>
            <person name="Shanmugam D."/>
            <person name="Sohal A."/>
            <person name="Wasmuth J.D."/>
            <person name="Brunk B."/>
            <person name="Grigg M.E."/>
            <person name="Howard J.C."/>
            <person name="Parkinson J."/>
            <person name="Roos D.S."/>
            <person name="Trees A.J."/>
            <person name="Berriman M."/>
            <person name="Pain A."/>
            <person name="Wastling J.M."/>
        </authorList>
    </citation>
    <scope>NUCLEOTIDE SEQUENCE [LARGE SCALE GENOMIC DNA]</scope>
    <source>
        <strain evidence="4">Liverpool</strain>
    </source>
</reference>
<organism evidence="2 4">
    <name type="scientific">Neospora caninum (strain Liverpool)</name>
    <dbReference type="NCBI Taxonomy" id="572307"/>
    <lineage>
        <taxon>Eukaryota</taxon>
        <taxon>Sar</taxon>
        <taxon>Alveolata</taxon>
        <taxon>Apicomplexa</taxon>
        <taxon>Conoidasida</taxon>
        <taxon>Coccidia</taxon>
        <taxon>Eucoccidiorida</taxon>
        <taxon>Eimeriorina</taxon>
        <taxon>Sarcocystidae</taxon>
        <taxon>Neospora</taxon>
    </lineage>
</organism>
<feature type="compositionally biased region" description="Basic and acidic residues" evidence="1">
    <location>
        <begin position="14"/>
        <end position="36"/>
    </location>
</feature>
<dbReference type="OMA" id="REIHRCR"/>
<dbReference type="eggNOG" id="ENOG502R09N">
    <property type="taxonomic scope" value="Eukaryota"/>
</dbReference>
<sequence length="173" mass="20431">MSRKNNRKFHRARHEAALKWEKEERKRREEKLERKAQLQQLTQALNQLGTTPKEQPKEKEETPEEDAEENLSEDMSDEEEMGHKKRSKKSKRQAGAKVKKILCKDASLKQKALARIKAREKKAMHSDDEGDKKVIAVVRGHRHGVKEIHRCRDKKVLRQILKRQRKNITVCKK</sequence>
<reference evidence="2" key="2">
    <citation type="submission" date="2011-03" db="EMBL/GenBank/DDBJ databases">
        <title>Comparative genomics and transcriptomics of Neospora caninum and Toxoplasma gondii.</title>
        <authorList>
            <person name="Reid A.J."/>
            <person name="Sohal A."/>
            <person name="Harris D."/>
            <person name="Quail M."/>
            <person name="Sanders M."/>
            <person name="Berriman M."/>
            <person name="Wastling J.M."/>
            <person name="Pain A."/>
        </authorList>
    </citation>
    <scope>NUCLEOTIDE SEQUENCE</scope>
    <source>
        <strain evidence="2">Liverpool</strain>
    </source>
</reference>
<dbReference type="EMBL" id="LN714483">
    <property type="protein sequence ID" value="CEL67277.1"/>
    <property type="molecule type" value="Genomic_DNA"/>
</dbReference>
<gene>
    <name evidence="3" type="ORF">BN1204_030780</name>
    <name evidence="2" type="ORF">NCLIV_030780</name>
</gene>
<feature type="compositionally biased region" description="Low complexity" evidence="1">
    <location>
        <begin position="37"/>
        <end position="53"/>
    </location>
</feature>
<feature type="compositionally biased region" description="Basic residues" evidence="1">
    <location>
        <begin position="1"/>
        <end position="13"/>
    </location>
</feature>
<dbReference type="RefSeq" id="XP_003883323.1">
    <property type="nucleotide sequence ID" value="XM_003883274.1"/>
</dbReference>